<keyword evidence="4" id="KW-0472">Membrane</keyword>
<name>A0AAD5XNL3_9FUNG</name>
<evidence type="ECO:0000256" key="3">
    <source>
        <dbReference type="SAM" id="MobiDB-lite"/>
    </source>
</evidence>
<feature type="compositionally biased region" description="Basic and acidic residues" evidence="3">
    <location>
        <begin position="407"/>
        <end position="416"/>
    </location>
</feature>
<dbReference type="SMART" id="SM00382">
    <property type="entry name" value="AAA"/>
    <property type="match status" value="1"/>
</dbReference>
<dbReference type="InterPro" id="IPR050747">
    <property type="entry name" value="Mitochondrial_chaperone_BCS1"/>
</dbReference>
<dbReference type="InterPro" id="IPR003593">
    <property type="entry name" value="AAA+_ATPase"/>
</dbReference>
<dbReference type="InterPro" id="IPR003960">
    <property type="entry name" value="ATPase_AAA_CS"/>
</dbReference>
<keyword evidence="7" id="KW-1185">Reference proteome</keyword>
<keyword evidence="4" id="KW-1133">Transmembrane helix</keyword>
<dbReference type="PANTHER" id="PTHR23070">
    <property type="entry name" value="BCS1 AAA-TYPE ATPASE"/>
    <property type="match status" value="1"/>
</dbReference>
<feature type="domain" description="AAA+ ATPase" evidence="5">
    <location>
        <begin position="322"/>
        <end position="554"/>
    </location>
</feature>
<evidence type="ECO:0000313" key="7">
    <source>
        <dbReference type="Proteomes" id="UP001212152"/>
    </source>
</evidence>
<keyword evidence="2" id="KW-0067">ATP-binding</keyword>
<evidence type="ECO:0000256" key="1">
    <source>
        <dbReference type="ARBA" id="ARBA00007448"/>
    </source>
</evidence>
<evidence type="ECO:0000259" key="5">
    <source>
        <dbReference type="SMART" id="SM00382"/>
    </source>
</evidence>
<evidence type="ECO:0000256" key="2">
    <source>
        <dbReference type="RuleBase" id="RU003651"/>
    </source>
</evidence>
<dbReference type="SUPFAM" id="SSF52540">
    <property type="entry name" value="P-loop containing nucleoside triphosphate hydrolases"/>
    <property type="match status" value="1"/>
</dbReference>
<evidence type="ECO:0000313" key="6">
    <source>
        <dbReference type="EMBL" id="KAJ3180501.1"/>
    </source>
</evidence>
<dbReference type="Gene3D" id="3.40.50.300">
    <property type="entry name" value="P-loop containing nucleotide triphosphate hydrolases"/>
    <property type="match status" value="2"/>
</dbReference>
<gene>
    <name evidence="6" type="ORF">HDU87_002010</name>
</gene>
<feature type="compositionally biased region" description="Acidic residues" evidence="3">
    <location>
        <begin position="445"/>
        <end position="455"/>
    </location>
</feature>
<dbReference type="InterPro" id="IPR027417">
    <property type="entry name" value="P-loop_NTPase"/>
</dbReference>
<comment type="similarity">
    <text evidence="1">Belongs to the AAA ATPase family. BCS1 subfamily.</text>
</comment>
<accession>A0AAD5XNL3</accession>
<sequence length="632" mass="71831">MHSATSWDLARFRQTVRNAIAQEGSLRPVVDLLTSGQLQAMLLAWIPSRYGDVINTGIYAVDMFVTMLIVTMLVSALSFVGTWVDTHILSDSNQASDTSTSVRVEHYRLDKWGETVVNVHYEALAWLISERSRNEDHGDFRMVPYESEMGNNCGDSDDDDYWIPKFNILPRGVRPLLIKHEDCFFEIKFEQSENENADSKPKATTSAELRKKVEPPVLIRRAVEVEQRKDAQNRNRPQPTIDFMQRTLAEITKLYLAQLNERKTRARYMRSQDGGWYWSSEIYSSRGLDSVALDKQQEAILLRDLTSFHDDKPFYVRMGLPYRRGYLFSGPPGTGKTSLINAISATYNRDIYYMNLKEIADDAALQSAFDSVPRNCILVFEDIDAQSGVVHSRERRSALRELLVQTEERERREKREARQRKRIQRREKKLAKKKRKEETGVSTEGESDDDTDVQEVNDGLRTPVSMLEETDASSVAGKPDVNFGDLKFPTRLGPAEMSSVMGRFTLSTLLNCMDGHTLANGTIIVMTSNHPEVLDPALIRPGRIDLHLHLSYCTRYQMQKMFRSVMDDATAEPDFSSVDDHVIAPCDALRIMILYRHAPEHIPAKLKERCSEILSGNVGMESRATAGTGPSD</sequence>
<comment type="caution">
    <text evidence="6">The sequence shown here is derived from an EMBL/GenBank/DDBJ whole genome shotgun (WGS) entry which is preliminary data.</text>
</comment>
<organism evidence="6 7">
    <name type="scientific">Geranomyces variabilis</name>
    <dbReference type="NCBI Taxonomy" id="109894"/>
    <lineage>
        <taxon>Eukaryota</taxon>
        <taxon>Fungi</taxon>
        <taxon>Fungi incertae sedis</taxon>
        <taxon>Chytridiomycota</taxon>
        <taxon>Chytridiomycota incertae sedis</taxon>
        <taxon>Chytridiomycetes</taxon>
        <taxon>Spizellomycetales</taxon>
        <taxon>Powellomycetaceae</taxon>
        <taxon>Geranomyces</taxon>
    </lineage>
</organism>
<dbReference type="EMBL" id="JADGJQ010000016">
    <property type="protein sequence ID" value="KAJ3180501.1"/>
    <property type="molecule type" value="Genomic_DNA"/>
</dbReference>
<reference evidence="6" key="1">
    <citation type="submission" date="2020-05" db="EMBL/GenBank/DDBJ databases">
        <title>Phylogenomic resolution of chytrid fungi.</title>
        <authorList>
            <person name="Stajich J.E."/>
            <person name="Amses K."/>
            <person name="Simmons R."/>
            <person name="Seto K."/>
            <person name="Myers J."/>
            <person name="Bonds A."/>
            <person name="Quandt C.A."/>
            <person name="Barry K."/>
            <person name="Liu P."/>
            <person name="Grigoriev I."/>
            <person name="Longcore J.E."/>
            <person name="James T.Y."/>
        </authorList>
    </citation>
    <scope>NUCLEOTIDE SEQUENCE</scope>
    <source>
        <strain evidence="6">JEL0379</strain>
    </source>
</reference>
<dbReference type="InterPro" id="IPR003959">
    <property type="entry name" value="ATPase_AAA_core"/>
</dbReference>
<dbReference type="AlphaFoldDB" id="A0AAD5XNL3"/>
<protein>
    <recommendedName>
        <fullName evidence="5">AAA+ ATPase domain-containing protein</fullName>
    </recommendedName>
</protein>
<keyword evidence="2" id="KW-0547">Nucleotide-binding</keyword>
<feature type="compositionally biased region" description="Basic residues" evidence="3">
    <location>
        <begin position="417"/>
        <end position="435"/>
    </location>
</feature>
<dbReference type="PROSITE" id="PS00674">
    <property type="entry name" value="AAA"/>
    <property type="match status" value="1"/>
</dbReference>
<dbReference type="Proteomes" id="UP001212152">
    <property type="component" value="Unassembled WGS sequence"/>
</dbReference>
<dbReference type="GO" id="GO:0016887">
    <property type="term" value="F:ATP hydrolysis activity"/>
    <property type="evidence" value="ECO:0007669"/>
    <property type="project" value="InterPro"/>
</dbReference>
<feature type="transmembrane region" description="Helical" evidence="4">
    <location>
        <begin position="58"/>
        <end position="84"/>
    </location>
</feature>
<dbReference type="Pfam" id="PF00004">
    <property type="entry name" value="AAA"/>
    <property type="match status" value="2"/>
</dbReference>
<evidence type="ECO:0000256" key="4">
    <source>
        <dbReference type="SAM" id="Phobius"/>
    </source>
</evidence>
<feature type="region of interest" description="Disordered" evidence="3">
    <location>
        <begin position="407"/>
        <end position="456"/>
    </location>
</feature>
<keyword evidence="4" id="KW-0812">Transmembrane</keyword>
<proteinExistence type="inferred from homology"/>
<dbReference type="GO" id="GO:0005524">
    <property type="term" value="F:ATP binding"/>
    <property type="evidence" value="ECO:0007669"/>
    <property type="project" value="UniProtKB-KW"/>
</dbReference>